<feature type="transmembrane region" description="Helical" evidence="1">
    <location>
        <begin position="36"/>
        <end position="56"/>
    </location>
</feature>
<dbReference type="AlphaFoldDB" id="A0AA97PKA6"/>
<reference evidence="2" key="1">
    <citation type="journal article" date="2012" name="PLoS Genet.">
        <title>Comparative analysis of the genomes of two field isolates of the rice blast fungus Magnaporthe oryzae.</title>
        <authorList>
            <person name="Xue M."/>
            <person name="Yang J."/>
            <person name="Li Z."/>
            <person name="Hu S."/>
            <person name="Yao N."/>
            <person name="Dean R.A."/>
            <person name="Zhao W."/>
            <person name="Shen M."/>
            <person name="Zhang H."/>
            <person name="Li C."/>
            <person name="Liu L."/>
            <person name="Cao L."/>
            <person name="Xu X."/>
            <person name="Xing Y."/>
            <person name="Hsiang T."/>
            <person name="Zhang Z."/>
            <person name="Xu J.R."/>
            <person name="Peng Y.L."/>
        </authorList>
    </citation>
    <scope>NUCLEOTIDE SEQUENCE</scope>
    <source>
        <strain evidence="2">Y34</strain>
    </source>
</reference>
<protein>
    <submittedName>
        <fullName evidence="2">Uncharacterized protein</fullName>
    </submittedName>
</protein>
<sequence>MATQVKEKASASQFEIGTQDHHLQNKVRAIKMLDGVRTGLTILALIMGVSVLGVSADTLQVYNATSVPPGYEQLLPLWPQNFNLRPTVALVVGAAFVVVANAVSVLCSRIAITVLFFIAFQVRNRSMVHTSQSLAAPFVGLVAALIAMIFFYAVNASDIEDTLLSWTCRWKTLSMVQNPHFGTLCKESWAGLYLTILLIPVEVAVLAVAAYQAKLEKYASAYTYARDTPSPSTRVGSVREEGA</sequence>
<proteinExistence type="predicted"/>
<feature type="transmembrane region" description="Helical" evidence="1">
    <location>
        <begin position="89"/>
        <end position="122"/>
    </location>
</feature>
<keyword evidence="1" id="KW-0472">Membrane</keyword>
<dbReference type="Proteomes" id="UP000011086">
    <property type="component" value="Unassembled WGS sequence"/>
</dbReference>
<name>A0AA97PKA6_PYRO3</name>
<evidence type="ECO:0000256" key="1">
    <source>
        <dbReference type="SAM" id="Phobius"/>
    </source>
</evidence>
<dbReference type="EMBL" id="JH793317">
    <property type="protein sequence ID" value="ELQ37802.1"/>
    <property type="molecule type" value="Genomic_DNA"/>
</dbReference>
<feature type="transmembrane region" description="Helical" evidence="1">
    <location>
        <begin position="134"/>
        <end position="154"/>
    </location>
</feature>
<feature type="transmembrane region" description="Helical" evidence="1">
    <location>
        <begin position="190"/>
        <end position="211"/>
    </location>
</feature>
<keyword evidence="1" id="KW-1133">Transmembrane helix</keyword>
<gene>
    <name evidence="2" type="ORF">OOU_Y34scaffold00576g14</name>
</gene>
<keyword evidence="1" id="KW-0812">Transmembrane</keyword>
<accession>A0AA97PKA6</accession>
<organism evidence="2">
    <name type="scientific">Pyricularia oryzae (strain Y34)</name>
    <name type="common">Rice blast fungus</name>
    <name type="synonym">Magnaporthe oryzae</name>
    <dbReference type="NCBI Taxonomy" id="1143189"/>
    <lineage>
        <taxon>Eukaryota</taxon>
        <taxon>Fungi</taxon>
        <taxon>Dikarya</taxon>
        <taxon>Ascomycota</taxon>
        <taxon>Pezizomycotina</taxon>
        <taxon>Sordariomycetes</taxon>
        <taxon>Sordariomycetidae</taxon>
        <taxon>Magnaporthales</taxon>
        <taxon>Pyriculariaceae</taxon>
        <taxon>Pyricularia</taxon>
    </lineage>
</organism>
<evidence type="ECO:0000313" key="2">
    <source>
        <dbReference type="EMBL" id="ELQ37802.1"/>
    </source>
</evidence>